<dbReference type="CDD" id="cd00303">
    <property type="entry name" value="retropepsin_like"/>
    <property type="match status" value="1"/>
</dbReference>
<dbReference type="AlphaFoldDB" id="A0A2I4EA20"/>
<keyword evidence="2" id="KW-1185">Reference proteome</keyword>
<evidence type="ECO:0000256" key="1">
    <source>
        <dbReference type="SAM" id="MobiDB-lite"/>
    </source>
</evidence>
<dbReference type="KEGG" id="jre:108987721"/>
<dbReference type="PANTHER" id="PTHR33240">
    <property type="entry name" value="OS08G0508500 PROTEIN"/>
    <property type="match status" value="1"/>
</dbReference>
<protein>
    <submittedName>
        <fullName evidence="3">Uncharacterized protein LOC108987721</fullName>
    </submittedName>
</protein>
<dbReference type="OrthoDB" id="1166654at2759"/>
<organism evidence="2 3">
    <name type="scientific">Juglans regia</name>
    <name type="common">English walnut</name>
    <dbReference type="NCBI Taxonomy" id="51240"/>
    <lineage>
        <taxon>Eukaryota</taxon>
        <taxon>Viridiplantae</taxon>
        <taxon>Streptophyta</taxon>
        <taxon>Embryophyta</taxon>
        <taxon>Tracheophyta</taxon>
        <taxon>Spermatophyta</taxon>
        <taxon>Magnoliopsida</taxon>
        <taxon>eudicotyledons</taxon>
        <taxon>Gunneridae</taxon>
        <taxon>Pentapetalae</taxon>
        <taxon>rosids</taxon>
        <taxon>fabids</taxon>
        <taxon>Fagales</taxon>
        <taxon>Juglandaceae</taxon>
        <taxon>Juglans</taxon>
    </lineage>
</organism>
<evidence type="ECO:0000313" key="2">
    <source>
        <dbReference type="Proteomes" id="UP000235220"/>
    </source>
</evidence>
<reference evidence="3" key="1">
    <citation type="submission" date="2025-08" db="UniProtKB">
        <authorList>
            <consortium name="RefSeq"/>
        </authorList>
    </citation>
    <scope>IDENTIFICATION</scope>
    <source>
        <tissue evidence="3">Leaves</tissue>
    </source>
</reference>
<accession>A0A2I4EA20</accession>
<sequence length="251" mass="28208">MEARLLEIEEQLRKMGVAMEALQQENESLRQKEQEYSEGAMPNHIANNQRERGFVGGGTSASSRQAHARRARYEEVYTTDRPPKQPRRKSSKNISFGEEDCEGVLYPHDDALVVTLLVTNYTTRQILINNGSSGDILLWEVFTKMGIDPSKLKPSPMLLKGFSGNVVQPLGTITLLVIARKGAYIATTMTDFLVIRAPLSYNTILGHSTLNRLKGVTSTYHLKIKFPTKVRVGEVRNEQALARECFVQELK</sequence>
<feature type="region of interest" description="Disordered" evidence="1">
    <location>
        <begin position="24"/>
        <end position="94"/>
    </location>
</feature>
<dbReference type="PANTHER" id="PTHR33240:SF17">
    <property type="entry name" value="EUKARYOTIC PEPTIDE CHAIN RELEASE FACTOR GTP-BINDING SUBUNIT-LIKE"/>
    <property type="match status" value="1"/>
</dbReference>
<proteinExistence type="predicted"/>
<dbReference type="GeneID" id="108987721"/>
<dbReference type="Gramene" id="Jr08_20030_p1">
    <property type="protein sequence ID" value="cds.Jr08_20030_p1"/>
    <property type="gene ID" value="Jr08_20030"/>
</dbReference>
<gene>
    <name evidence="3" type="primary">LOC108987721</name>
</gene>
<evidence type="ECO:0000313" key="3">
    <source>
        <dbReference type="RefSeq" id="XP_018816245.1"/>
    </source>
</evidence>
<name>A0A2I4EA20_JUGRE</name>
<dbReference type="RefSeq" id="XP_018816245.1">
    <property type="nucleotide sequence ID" value="XM_018960700.1"/>
</dbReference>
<dbReference type="Proteomes" id="UP000235220">
    <property type="component" value="Chromosome 8"/>
</dbReference>